<evidence type="ECO:0000313" key="2">
    <source>
        <dbReference type="Proteomes" id="UP001177744"/>
    </source>
</evidence>
<protein>
    <submittedName>
        <fullName evidence="1">Uncharacterized protein</fullName>
    </submittedName>
</protein>
<name>A0AA40HQB1_CNENI</name>
<comment type="caution">
    <text evidence="1">The sequence shown here is derived from an EMBL/GenBank/DDBJ whole genome shotgun (WGS) entry which is preliminary data.</text>
</comment>
<gene>
    <name evidence="1" type="ORF">QTO34_004474</name>
</gene>
<dbReference type="AlphaFoldDB" id="A0AA40HQB1"/>
<dbReference type="EMBL" id="JAULJE010000014">
    <property type="protein sequence ID" value="KAK1334902.1"/>
    <property type="molecule type" value="Genomic_DNA"/>
</dbReference>
<dbReference type="Proteomes" id="UP001177744">
    <property type="component" value="Unassembled WGS sequence"/>
</dbReference>
<accession>A0AA40HQB1</accession>
<sequence length="480" mass="52533">MPEKLSASCWRLSTTRALRSRGSMTGIRRLRPTLPWPTTTGSRGGQRLQEEPRTLLQETIGLQKIDITLFFKIINEKQYRWQCPQPQDGSAQSPQPRQDACLWSPPVPSVPQPPRATRGAGLFPPNYPPLLAILWQPSCVHMGAAILHHTHPLKVQSDWGQRCQQMRVVAAVLIAPQEQGAGEKPSGAIRAGSCRLHPLMVPSASGGSGTGCGCEWGQHWQQHLLEWRPGPAGSMITEDDPGEGKNLLDDRKDFDKPWLPNALLSFIDLTFFKILFDHYIEVVNEGIFTGDFHTNNFSMGSMGFVQDAKMDGAIVWPSNGLRDSELAPCLKSLRTPDISCCSVPKSHKGLLKKSNYGVIYSKAGGYEGQQRSKSRSPERFATSGLYAEYHKAGWLSAGAPGLPKASSAAEAFESPCAGADSQPAPPLWLLIAGELAGCPPVHQAFRKPPAQRPAGPISYPGHPESRPLRLLLAQSVEIRR</sequence>
<keyword evidence="2" id="KW-1185">Reference proteome</keyword>
<evidence type="ECO:0000313" key="1">
    <source>
        <dbReference type="EMBL" id="KAK1334902.1"/>
    </source>
</evidence>
<organism evidence="1 2">
    <name type="scientific">Cnephaeus nilssonii</name>
    <name type="common">Northern bat</name>
    <name type="synonym">Eptesicus nilssonii</name>
    <dbReference type="NCBI Taxonomy" id="3371016"/>
    <lineage>
        <taxon>Eukaryota</taxon>
        <taxon>Metazoa</taxon>
        <taxon>Chordata</taxon>
        <taxon>Craniata</taxon>
        <taxon>Vertebrata</taxon>
        <taxon>Euteleostomi</taxon>
        <taxon>Mammalia</taxon>
        <taxon>Eutheria</taxon>
        <taxon>Laurasiatheria</taxon>
        <taxon>Chiroptera</taxon>
        <taxon>Yangochiroptera</taxon>
        <taxon>Vespertilionidae</taxon>
        <taxon>Cnephaeus</taxon>
    </lineage>
</organism>
<reference evidence="1" key="1">
    <citation type="submission" date="2023-06" db="EMBL/GenBank/DDBJ databases">
        <title>Reference genome for the Northern bat (Eptesicus nilssonii), a most northern bat species.</title>
        <authorList>
            <person name="Laine V.N."/>
            <person name="Pulliainen A.T."/>
            <person name="Lilley T.M."/>
        </authorList>
    </citation>
    <scope>NUCLEOTIDE SEQUENCE</scope>
    <source>
        <strain evidence="1">BLF_Eptnil</strain>
        <tissue evidence="1">Kidney</tissue>
    </source>
</reference>
<proteinExistence type="predicted"/>